<organism evidence="1 2">
    <name type="scientific">Araneus ventricosus</name>
    <name type="common">Orbweaver spider</name>
    <name type="synonym">Epeira ventricosa</name>
    <dbReference type="NCBI Taxonomy" id="182803"/>
    <lineage>
        <taxon>Eukaryota</taxon>
        <taxon>Metazoa</taxon>
        <taxon>Ecdysozoa</taxon>
        <taxon>Arthropoda</taxon>
        <taxon>Chelicerata</taxon>
        <taxon>Arachnida</taxon>
        <taxon>Araneae</taxon>
        <taxon>Araneomorphae</taxon>
        <taxon>Entelegynae</taxon>
        <taxon>Araneoidea</taxon>
        <taxon>Araneidae</taxon>
        <taxon>Araneus</taxon>
    </lineage>
</organism>
<comment type="caution">
    <text evidence="1">The sequence shown here is derived from an EMBL/GenBank/DDBJ whole genome shotgun (WGS) entry which is preliminary data.</text>
</comment>
<reference evidence="1 2" key="1">
    <citation type="journal article" date="2019" name="Sci. Rep.">
        <title>Orb-weaving spider Araneus ventricosus genome elucidates the spidroin gene catalogue.</title>
        <authorList>
            <person name="Kono N."/>
            <person name="Nakamura H."/>
            <person name="Ohtoshi R."/>
            <person name="Moran D.A.P."/>
            <person name="Shinohara A."/>
            <person name="Yoshida Y."/>
            <person name="Fujiwara M."/>
            <person name="Mori M."/>
            <person name="Tomita M."/>
            <person name="Arakawa K."/>
        </authorList>
    </citation>
    <scope>NUCLEOTIDE SEQUENCE [LARGE SCALE GENOMIC DNA]</scope>
</reference>
<accession>A0A4Y1ZS23</accession>
<name>A0A4Y1ZS23_ARAVE</name>
<sequence length="25" mass="2897">ASTCKNIIKIQIIKNDVLYFESPQM</sequence>
<evidence type="ECO:0000313" key="1">
    <source>
        <dbReference type="EMBL" id="GBL64394.1"/>
    </source>
</evidence>
<feature type="non-terminal residue" evidence="1">
    <location>
        <position position="25"/>
    </location>
</feature>
<gene>
    <name evidence="1" type="ORF">AVEN_28051_1</name>
</gene>
<dbReference type="Proteomes" id="UP000499080">
    <property type="component" value="Unassembled WGS sequence"/>
</dbReference>
<dbReference type="EMBL" id="BGPR01077168">
    <property type="protein sequence ID" value="GBL64394.1"/>
    <property type="molecule type" value="Genomic_DNA"/>
</dbReference>
<keyword evidence="2" id="KW-1185">Reference proteome</keyword>
<dbReference type="AlphaFoldDB" id="A0A4Y1ZS23"/>
<feature type="non-terminal residue" evidence="1">
    <location>
        <position position="1"/>
    </location>
</feature>
<proteinExistence type="predicted"/>
<evidence type="ECO:0000313" key="2">
    <source>
        <dbReference type="Proteomes" id="UP000499080"/>
    </source>
</evidence>
<protein>
    <submittedName>
        <fullName evidence="1">Uncharacterized protein</fullName>
    </submittedName>
</protein>